<keyword evidence="2" id="KW-1185">Reference proteome</keyword>
<accession>A0ABD0KRD6</accession>
<evidence type="ECO:0000313" key="2">
    <source>
        <dbReference type="Proteomes" id="UP001519460"/>
    </source>
</evidence>
<dbReference type="AlphaFoldDB" id="A0ABD0KRD6"/>
<dbReference type="EMBL" id="JACVVK020000133">
    <property type="protein sequence ID" value="KAK7489842.1"/>
    <property type="molecule type" value="Genomic_DNA"/>
</dbReference>
<organism evidence="1 2">
    <name type="scientific">Batillaria attramentaria</name>
    <dbReference type="NCBI Taxonomy" id="370345"/>
    <lineage>
        <taxon>Eukaryota</taxon>
        <taxon>Metazoa</taxon>
        <taxon>Spiralia</taxon>
        <taxon>Lophotrochozoa</taxon>
        <taxon>Mollusca</taxon>
        <taxon>Gastropoda</taxon>
        <taxon>Caenogastropoda</taxon>
        <taxon>Sorbeoconcha</taxon>
        <taxon>Cerithioidea</taxon>
        <taxon>Batillariidae</taxon>
        <taxon>Batillaria</taxon>
    </lineage>
</organism>
<gene>
    <name evidence="1" type="ORF">BaRGS_00018864</name>
</gene>
<dbReference type="Proteomes" id="UP001519460">
    <property type="component" value="Unassembled WGS sequence"/>
</dbReference>
<evidence type="ECO:0000313" key="1">
    <source>
        <dbReference type="EMBL" id="KAK7489842.1"/>
    </source>
</evidence>
<proteinExistence type="predicted"/>
<comment type="caution">
    <text evidence="1">The sequence shown here is derived from an EMBL/GenBank/DDBJ whole genome shotgun (WGS) entry which is preliminary data.</text>
</comment>
<protein>
    <submittedName>
        <fullName evidence="1">Uncharacterized protein</fullName>
    </submittedName>
</protein>
<name>A0ABD0KRD6_9CAEN</name>
<sequence length="103" mass="11714">MRRTHVRTCAVISHGARPEGGYELDIQVSNFPPNLIVHQTMGRPMHRRGTEALVLETRGKVRMFLGHLKQRDRVDCGKAQCGVRDVWSVTRIPRRLFTPAEGP</sequence>
<reference evidence="1 2" key="1">
    <citation type="journal article" date="2023" name="Sci. Data">
        <title>Genome assembly of the Korean intertidal mud-creeper Batillaria attramentaria.</title>
        <authorList>
            <person name="Patra A.K."/>
            <person name="Ho P.T."/>
            <person name="Jun S."/>
            <person name="Lee S.J."/>
            <person name="Kim Y."/>
            <person name="Won Y.J."/>
        </authorList>
    </citation>
    <scope>NUCLEOTIDE SEQUENCE [LARGE SCALE GENOMIC DNA]</scope>
    <source>
        <strain evidence="1">Wonlab-2016</strain>
    </source>
</reference>